<feature type="region of interest" description="Disordered" evidence="1">
    <location>
        <begin position="347"/>
        <end position="370"/>
    </location>
</feature>
<reference evidence="2" key="1">
    <citation type="journal article" date="2020" name="bioRxiv">
        <title>Comparative genomics of Chlamydomonas.</title>
        <authorList>
            <person name="Craig R.J."/>
            <person name="Hasan A.R."/>
            <person name="Ness R.W."/>
            <person name="Keightley P.D."/>
        </authorList>
    </citation>
    <scope>NUCLEOTIDE SEQUENCE</scope>
    <source>
        <strain evidence="2">SAG 7.73</strain>
    </source>
</reference>
<dbReference type="Proteomes" id="UP000650467">
    <property type="component" value="Unassembled WGS sequence"/>
</dbReference>
<feature type="region of interest" description="Disordered" evidence="1">
    <location>
        <begin position="643"/>
        <end position="680"/>
    </location>
</feature>
<feature type="compositionally biased region" description="Low complexity" evidence="1">
    <location>
        <begin position="18"/>
        <end position="28"/>
    </location>
</feature>
<dbReference type="OrthoDB" id="10689764at2759"/>
<feature type="region of interest" description="Disordered" evidence="1">
    <location>
        <begin position="1"/>
        <end position="164"/>
    </location>
</feature>
<keyword evidence="3" id="KW-1185">Reference proteome</keyword>
<accession>A0A835T9N3</accession>
<feature type="compositionally biased region" description="Basic and acidic residues" evidence="1">
    <location>
        <begin position="67"/>
        <end position="80"/>
    </location>
</feature>
<feature type="region of interest" description="Disordered" evidence="1">
    <location>
        <begin position="693"/>
        <end position="720"/>
    </location>
</feature>
<feature type="compositionally biased region" description="Basic and acidic residues" evidence="1">
    <location>
        <begin position="211"/>
        <end position="223"/>
    </location>
</feature>
<comment type="caution">
    <text evidence="2">The sequence shown here is derived from an EMBL/GenBank/DDBJ whole genome shotgun (WGS) entry which is preliminary data.</text>
</comment>
<feature type="compositionally biased region" description="Low complexity" evidence="1">
    <location>
        <begin position="258"/>
        <end position="296"/>
    </location>
</feature>
<evidence type="ECO:0000313" key="3">
    <source>
        <dbReference type="Proteomes" id="UP000650467"/>
    </source>
</evidence>
<protein>
    <submittedName>
        <fullName evidence="2">Uncharacterized protein</fullName>
    </submittedName>
</protein>
<organism evidence="2 3">
    <name type="scientific">Chlamydomonas incerta</name>
    <dbReference type="NCBI Taxonomy" id="51695"/>
    <lineage>
        <taxon>Eukaryota</taxon>
        <taxon>Viridiplantae</taxon>
        <taxon>Chlorophyta</taxon>
        <taxon>core chlorophytes</taxon>
        <taxon>Chlorophyceae</taxon>
        <taxon>CS clade</taxon>
        <taxon>Chlamydomonadales</taxon>
        <taxon>Chlamydomonadaceae</taxon>
        <taxon>Chlamydomonas</taxon>
    </lineage>
</organism>
<feature type="region of interest" description="Disordered" evidence="1">
    <location>
        <begin position="198"/>
        <end position="296"/>
    </location>
</feature>
<name>A0A835T9N3_CHLIN</name>
<gene>
    <name evidence="2" type="ORF">HXX76_007818</name>
</gene>
<dbReference type="EMBL" id="JAEHOC010000017">
    <property type="protein sequence ID" value="KAG2434090.1"/>
    <property type="molecule type" value="Genomic_DNA"/>
</dbReference>
<feature type="compositionally biased region" description="Low complexity" evidence="1">
    <location>
        <begin position="130"/>
        <end position="153"/>
    </location>
</feature>
<feature type="compositionally biased region" description="Low complexity" evidence="1">
    <location>
        <begin position="200"/>
        <end position="209"/>
    </location>
</feature>
<proteinExistence type="predicted"/>
<feature type="compositionally biased region" description="Pro residues" evidence="1">
    <location>
        <begin position="154"/>
        <end position="164"/>
    </location>
</feature>
<sequence length="871" mass="85227">MFEEAASRRTASCRTLTSADSSSQAAADVGVMATPRPQPLQAPTAAASVRSQLLIGRRTTADSVVEMSRDTSPRAPEPRRSCLSTAGGAHPATAASGTHDNSSGVQATPGSARASDSAPGGGAAARARRAMSAGSGAPPQQWAQQQPPHATAAAPPPAAARQIHPPPQQHIYQHQHQQPHPAKQPSLKQVLGAIGVVPASSSRGSSSFSCRRREEGAAADARRQGPSSVGQLPAPAGLSSGGSASGRSGRTWSHGVEATAGRAGPGAAPAAAGAHGAGAPLAPSPLFRSSRPAFSSRSMAIHDREQAQEPGSSAAAGAFAGAAGAAAATAAASASVAGVMAGEVKTTGGAHFMSPGGADPSRPRRRSRRLSCSVGMEQLLLAGHGMQAAMAGAAAVQGSLPSASCSGVLGGGGAPGPRYILGASDRSHSHSRRRTSVAALAPALATISDFLSAQHSAGMAAAAGAAVGGVARRASSRTGRRLSAGSAAGGSSLIAVAAAVTAATNSLCNVQRVSTAVDRPASAATAFAASSSPVPSSAVTHARLFGTSSVPASIVLRAGASAHSSVVVGATAAAAELHGASGAASTRASSGVRATVLAASANASGSPYTSTNSSFVFAADGIRPAPLGRAALASASGTGLSRPIALGGHEHGPGQLQQQGPEASWCHNPTFNTTGDSRARSRSGFRYADAGAAAASGGRGRSGEASHVQSPGAEQASQRALLRPPAHAALPMPLPSSAAEEHCLSAATSCTSDGSFVNPAEPPGAEGRMGLSAEAAEMGLRAEAGMGSGGGAGRRVVSRPSRKSSRIPALEAITSGVAASAAVADAVVCELAAGQAHGGADKLQSGSRGVWASLKHVVAAALCCARPTSAR</sequence>
<dbReference type="AlphaFoldDB" id="A0A835T9N3"/>
<feature type="compositionally biased region" description="Polar residues" evidence="1">
    <location>
        <begin position="95"/>
        <end position="109"/>
    </location>
</feature>
<evidence type="ECO:0000313" key="2">
    <source>
        <dbReference type="EMBL" id="KAG2434090.1"/>
    </source>
</evidence>
<feature type="compositionally biased region" description="Polar residues" evidence="1">
    <location>
        <begin position="655"/>
        <end position="676"/>
    </location>
</feature>
<evidence type="ECO:0000256" key="1">
    <source>
        <dbReference type="SAM" id="MobiDB-lite"/>
    </source>
</evidence>